<feature type="domain" description="Sushi" evidence="6">
    <location>
        <begin position="165"/>
        <end position="222"/>
    </location>
</feature>
<dbReference type="PANTHER" id="PTHR19325:SF575">
    <property type="entry name" value="LOCOMOTION-RELATED PROTEIN HIKARU GENKI"/>
    <property type="match status" value="1"/>
</dbReference>
<feature type="disulfide bond" evidence="5">
    <location>
        <begin position="193"/>
        <end position="220"/>
    </location>
</feature>
<dbReference type="EMBL" id="CAXLJL010000501">
    <property type="protein sequence ID" value="CAL5138573.1"/>
    <property type="molecule type" value="Genomic_DNA"/>
</dbReference>
<evidence type="ECO:0000256" key="2">
    <source>
        <dbReference type="ARBA" id="ARBA00022737"/>
    </source>
</evidence>
<dbReference type="PROSITE" id="PS50923">
    <property type="entry name" value="SUSHI"/>
    <property type="match status" value="4"/>
</dbReference>
<keyword evidence="3 5" id="KW-1015">Disulfide bond</keyword>
<dbReference type="SMART" id="SM00032">
    <property type="entry name" value="CCP"/>
    <property type="match status" value="8"/>
</dbReference>
<evidence type="ECO:0000256" key="4">
    <source>
        <dbReference type="ARBA" id="ARBA00023180"/>
    </source>
</evidence>
<comment type="caution">
    <text evidence="5">Lacks conserved residue(s) required for the propagation of feature annotation.</text>
</comment>
<accession>A0AAV2TQD1</accession>
<keyword evidence="4" id="KW-0325">Glycoprotein</keyword>
<feature type="disulfide bond" evidence="5">
    <location>
        <begin position="401"/>
        <end position="428"/>
    </location>
</feature>
<feature type="domain" description="Sushi" evidence="6">
    <location>
        <begin position="664"/>
        <end position="732"/>
    </location>
</feature>
<feature type="disulfide bond" evidence="5">
    <location>
        <begin position="703"/>
        <end position="730"/>
    </location>
</feature>
<feature type="domain" description="Sushi" evidence="6">
    <location>
        <begin position="431"/>
        <end position="493"/>
    </location>
</feature>
<dbReference type="PANTHER" id="PTHR19325">
    <property type="entry name" value="COMPLEMENT COMPONENT-RELATED SUSHI DOMAIN-CONTAINING"/>
    <property type="match status" value="1"/>
</dbReference>
<dbReference type="CDD" id="cd00033">
    <property type="entry name" value="CCP"/>
    <property type="match status" value="3"/>
</dbReference>
<dbReference type="Proteomes" id="UP001497525">
    <property type="component" value="Unassembled WGS sequence"/>
</dbReference>
<dbReference type="InterPro" id="IPR050350">
    <property type="entry name" value="Compl-Cell_Adhes-Reg"/>
</dbReference>
<dbReference type="Gene3D" id="2.10.70.10">
    <property type="entry name" value="Complement Module, domain 1"/>
    <property type="match status" value="7"/>
</dbReference>
<organism evidence="7 8">
    <name type="scientific">Calicophoron daubneyi</name>
    <name type="common">Rumen fluke</name>
    <name type="synonym">Paramphistomum daubneyi</name>
    <dbReference type="NCBI Taxonomy" id="300641"/>
    <lineage>
        <taxon>Eukaryota</taxon>
        <taxon>Metazoa</taxon>
        <taxon>Spiralia</taxon>
        <taxon>Lophotrochozoa</taxon>
        <taxon>Platyhelminthes</taxon>
        <taxon>Trematoda</taxon>
        <taxon>Digenea</taxon>
        <taxon>Plagiorchiida</taxon>
        <taxon>Pronocephalata</taxon>
        <taxon>Paramphistomoidea</taxon>
        <taxon>Paramphistomidae</taxon>
        <taxon>Calicophoron</taxon>
    </lineage>
</organism>
<dbReference type="AlphaFoldDB" id="A0AAV2TQD1"/>
<proteinExistence type="predicted"/>
<feature type="domain" description="Sushi" evidence="6">
    <location>
        <begin position="373"/>
        <end position="430"/>
    </location>
</feature>
<keyword evidence="1 5" id="KW-0768">Sushi</keyword>
<evidence type="ECO:0000259" key="6">
    <source>
        <dbReference type="PROSITE" id="PS50923"/>
    </source>
</evidence>
<sequence length="747" mass="83079">MSAKLRLLYALQTDPKRLLSRVVLLKQLDVLRIEKCGFEIKGAESATWIHLLSAMNQKHLSVLKYSFRSLSNQTQYMGFVTPHLCISLCRALFPVNVLIILVTTNWPVQSSEFCEPRGQSLPDYTNCPTKTCHQHIDCWVSFGPPQSCVCDPHLCGAVCLPAENAKCPELKPPKMGSVSYNSTDVGEVATYRCESGLVVRGSRMRYCLATLSWSGEDPTCSNETNSCFSPPYMPNTFVSYNRNTKVRTDASDRSTITARDDYKSGDVIEISCLPGYNDPLMTHAVASCIGSEWRYDKIACERITCGPVHEIAHGHIVYKSDKKYQSDALAMCSDGYVADCGMENKMTEDGKGCIRVCQWDGSWSGRDAICRTITCPKLKPIKNGKVSSYSTEVNGVVQFYCNEGYELVGSSQRTCLASGVWDGDDPVCKERDCGPPPVVRRGRVNYNSTTFGSKAAIECEAETTLTTTSQFLKCGLLGNNTSWIPKSQPACNQHCYLFTVDHGDVILMHQRNSSDAKLIPIKAEAYEPSKFATDKIGTSDGIILPGGRVRHGSELNVTCRPGYELAQPEFPVTTCNDGVWTVRSKCVPASCSTRPPAAKGARVRFYSRKHKSKARYECFPGYVHQIDGNRMREHFPTEDTNDPKGTIRCLYGRWVGVPVYCEPTHCPRLVVSSLVDVELKIPRLASPSTRSEPVQGTFAHFRCPRGYHILGPRFSMCHNGSWTPPAQPQCQQSTHDIIPVEWLFRIP</sequence>
<keyword evidence="2" id="KW-0677">Repeat</keyword>
<evidence type="ECO:0000256" key="3">
    <source>
        <dbReference type="ARBA" id="ARBA00023157"/>
    </source>
</evidence>
<reference evidence="7" key="1">
    <citation type="submission" date="2024-06" db="EMBL/GenBank/DDBJ databases">
        <authorList>
            <person name="Liu X."/>
            <person name="Lenzi L."/>
            <person name="Haldenby T S."/>
            <person name="Uol C."/>
        </authorList>
    </citation>
    <scope>NUCLEOTIDE SEQUENCE</scope>
</reference>
<gene>
    <name evidence="7" type="ORF">CDAUBV1_LOCUS13397</name>
</gene>
<dbReference type="Pfam" id="PF00084">
    <property type="entry name" value="Sushi"/>
    <property type="match status" value="3"/>
</dbReference>
<comment type="caution">
    <text evidence="7">The sequence shown here is derived from an EMBL/GenBank/DDBJ whole genome shotgun (WGS) entry which is preliminary data.</text>
</comment>
<evidence type="ECO:0000256" key="1">
    <source>
        <dbReference type="ARBA" id="ARBA00022659"/>
    </source>
</evidence>
<dbReference type="Gene3D" id="2.20.28.230">
    <property type="match status" value="1"/>
</dbReference>
<dbReference type="InterPro" id="IPR035976">
    <property type="entry name" value="Sushi/SCR/CCP_sf"/>
</dbReference>
<evidence type="ECO:0000256" key="5">
    <source>
        <dbReference type="PROSITE-ProRule" id="PRU00302"/>
    </source>
</evidence>
<protein>
    <recommendedName>
        <fullName evidence="6">Sushi domain-containing protein</fullName>
    </recommendedName>
</protein>
<name>A0AAV2TQD1_CALDB</name>
<dbReference type="SUPFAM" id="SSF57535">
    <property type="entry name" value="Complement control module/SCR domain"/>
    <property type="match status" value="8"/>
</dbReference>
<dbReference type="InterPro" id="IPR000436">
    <property type="entry name" value="Sushi_SCR_CCP_dom"/>
</dbReference>
<evidence type="ECO:0000313" key="8">
    <source>
        <dbReference type="Proteomes" id="UP001497525"/>
    </source>
</evidence>
<evidence type="ECO:0000313" key="7">
    <source>
        <dbReference type="EMBL" id="CAL5138573.1"/>
    </source>
</evidence>